<dbReference type="Proteomes" id="UP000285301">
    <property type="component" value="Unassembled WGS sequence"/>
</dbReference>
<dbReference type="EMBL" id="NCKU01002230">
    <property type="protein sequence ID" value="RWS10082.1"/>
    <property type="molecule type" value="Genomic_DNA"/>
</dbReference>
<feature type="non-terminal residue" evidence="2">
    <location>
        <position position="1"/>
    </location>
</feature>
<reference evidence="2 3" key="1">
    <citation type="journal article" date="2018" name="Gigascience">
        <title>Genomes of trombidid mites reveal novel predicted allergens and laterally-transferred genes associated with secondary metabolism.</title>
        <authorList>
            <person name="Dong X."/>
            <person name="Chaisiri K."/>
            <person name="Xia D."/>
            <person name="Armstrong S.D."/>
            <person name="Fang Y."/>
            <person name="Donnelly M.J."/>
            <person name="Kadowaki T."/>
            <person name="McGarry J.W."/>
            <person name="Darby A.C."/>
            <person name="Makepeace B.L."/>
        </authorList>
    </citation>
    <scope>NUCLEOTIDE SEQUENCE [LARGE SCALE GENOMIC DNA]</scope>
    <source>
        <strain evidence="2">UoL-WK</strain>
    </source>
</reference>
<evidence type="ECO:0000313" key="2">
    <source>
        <dbReference type="EMBL" id="RWS10082.1"/>
    </source>
</evidence>
<gene>
    <name evidence="2" type="ORF">B4U79_15054</name>
</gene>
<sequence length="144" mass="16263">KPITNGQTMAEGHRKGRSQKLDSAAERSVSAFTVKHEKWSTEKLANVIVQRRGVKVSHWTSYIYTSSKKQTTCRGAKNTKIPTGKWIMLGHKLQNLPKTLSEQSFNVLDRPAGSSNLNPIKNLLAPNKDRLKKRQMFHLLIGNK</sequence>
<name>A0A3S3PI49_9ACAR</name>
<feature type="region of interest" description="Disordered" evidence="1">
    <location>
        <begin position="1"/>
        <end position="24"/>
    </location>
</feature>
<keyword evidence="3" id="KW-1185">Reference proteome</keyword>
<evidence type="ECO:0000313" key="3">
    <source>
        <dbReference type="Proteomes" id="UP000285301"/>
    </source>
</evidence>
<protein>
    <submittedName>
        <fullName evidence="2">Uncharacterized protein</fullName>
    </submittedName>
</protein>
<organism evidence="2 3">
    <name type="scientific">Dinothrombium tinctorium</name>
    <dbReference type="NCBI Taxonomy" id="1965070"/>
    <lineage>
        <taxon>Eukaryota</taxon>
        <taxon>Metazoa</taxon>
        <taxon>Ecdysozoa</taxon>
        <taxon>Arthropoda</taxon>
        <taxon>Chelicerata</taxon>
        <taxon>Arachnida</taxon>
        <taxon>Acari</taxon>
        <taxon>Acariformes</taxon>
        <taxon>Trombidiformes</taxon>
        <taxon>Prostigmata</taxon>
        <taxon>Anystina</taxon>
        <taxon>Parasitengona</taxon>
        <taxon>Trombidioidea</taxon>
        <taxon>Trombidiidae</taxon>
        <taxon>Dinothrombium</taxon>
    </lineage>
</organism>
<evidence type="ECO:0000256" key="1">
    <source>
        <dbReference type="SAM" id="MobiDB-lite"/>
    </source>
</evidence>
<proteinExistence type="predicted"/>
<dbReference type="AlphaFoldDB" id="A0A3S3PI49"/>
<accession>A0A3S3PI49</accession>
<comment type="caution">
    <text evidence="2">The sequence shown here is derived from an EMBL/GenBank/DDBJ whole genome shotgun (WGS) entry which is preliminary data.</text>
</comment>